<keyword evidence="2" id="KW-0975">Bacterial flagellum</keyword>
<dbReference type="GO" id="GO:0071978">
    <property type="term" value="P:bacterial-type flagellum-dependent swarming motility"/>
    <property type="evidence" value="ECO:0007669"/>
    <property type="project" value="TreeGrafter"/>
</dbReference>
<feature type="domain" description="Flagellar basal-body/hook protein C-terminal" evidence="4">
    <location>
        <begin position="308"/>
        <end position="351"/>
    </location>
</feature>
<feature type="domain" description="Flagellar basal body rod protein N-terminal" evidence="3">
    <location>
        <begin position="5"/>
        <end position="35"/>
    </location>
</feature>
<evidence type="ECO:0000313" key="6">
    <source>
        <dbReference type="EMBL" id="NBI06019.1"/>
    </source>
</evidence>
<dbReference type="SUPFAM" id="SSF117143">
    <property type="entry name" value="Flagellar hook protein flgE"/>
    <property type="match status" value="1"/>
</dbReference>
<dbReference type="Pfam" id="PF06429">
    <property type="entry name" value="Flg_bbr_C"/>
    <property type="match status" value="1"/>
</dbReference>
<dbReference type="RefSeq" id="WP_160196520.1">
    <property type="nucleotide sequence ID" value="NZ_QXXA01000005.1"/>
</dbReference>
<keyword evidence="6" id="KW-0282">Flagellum</keyword>
<dbReference type="Pfam" id="PF22692">
    <property type="entry name" value="LlgE_F_G_D1"/>
    <property type="match status" value="1"/>
</dbReference>
<dbReference type="Proteomes" id="UP000467132">
    <property type="component" value="Unassembled WGS sequence"/>
</dbReference>
<dbReference type="InterPro" id="IPR037925">
    <property type="entry name" value="FlgE/F/G-like"/>
</dbReference>
<dbReference type="OrthoDB" id="9800375at2"/>
<dbReference type="Pfam" id="PF00460">
    <property type="entry name" value="Flg_bb_rod"/>
    <property type="match status" value="1"/>
</dbReference>
<dbReference type="EMBL" id="QXXA01000005">
    <property type="protein sequence ID" value="NBI06019.1"/>
    <property type="molecule type" value="Genomic_DNA"/>
</dbReference>
<dbReference type="InterPro" id="IPR053967">
    <property type="entry name" value="LlgE_F_G-like_D1"/>
</dbReference>
<protein>
    <submittedName>
        <fullName evidence="6">Flagellar hook-basal body protein</fullName>
    </submittedName>
</protein>
<keyword evidence="6" id="KW-0966">Cell projection</keyword>
<dbReference type="PROSITE" id="PS00588">
    <property type="entry name" value="FLAGELLA_BB_ROD"/>
    <property type="match status" value="1"/>
</dbReference>
<comment type="similarity">
    <text evidence="1 2">Belongs to the flagella basal body rod proteins family.</text>
</comment>
<dbReference type="NCBIfam" id="TIGR03506">
    <property type="entry name" value="FlgEFG_subfam"/>
    <property type="match status" value="1"/>
</dbReference>
<dbReference type="AlphaFoldDB" id="A0A845QW54"/>
<feature type="domain" description="Flagellar hook protein FlgE/F/G-like D1" evidence="5">
    <location>
        <begin position="199"/>
        <end position="250"/>
    </location>
</feature>
<dbReference type="PANTHER" id="PTHR30435">
    <property type="entry name" value="FLAGELLAR PROTEIN"/>
    <property type="match status" value="1"/>
</dbReference>
<keyword evidence="6" id="KW-0969">Cilium</keyword>
<evidence type="ECO:0000313" key="7">
    <source>
        <dbReference type="Proteomes" id="UP000467132"/>
    </source>
</evidence>
<comment type="caution">
    <text evidence="6">The sequence shown here is derived from an EMBL/GenBank/DDBJ whole genome shotgun (WGS) entry which is preliminary data.</text>
</comment>
<reference evidence="6 7" key="1">
    <citation type="submission" date="2018-08" db="EMBL/GenBank/DDBJ databases">
        <title>Murine metabolic-syndrome-specific gut microbial biobank.</title>
        <authorList>
            <person name="Liu C."/>
        </authorList>
    </citation>
    <scope>NUCLEOTIDE SEQUENCE [LARGE SCALE GENOMIC DNA]</scope>
    <source>
        <strain evidence="6 7">583</strain>
    </source>
</reference>
<gene>
    <name evidence="6" type="ORF">D3Z33_03990</name>
</gene>
<evidence type="ECO:0000259" key="5">
    <source>
        <dbReference type="Pfam" id="PF22692"/>
    </source>
</evidence>
<dbReference type="GO" id="GO:0009425">
    <property type="term" value="C:bacterial-type flagellum basal body"/>
    <property type="evidence" value="ECO:0007669"/>
    <property type="project" value="UniProtKB-SubCell"/>
</dbReference>
<evidence type="ECO:0000256" key="1">
    <source>
        <dbReference type="ARBA" id="ARBA00009677"/>
    </source>
</evidence>
<dbReference type="InterPro" id="IPR019776">
    <property type="entry name" value="Flagellar_basal_body_rod_CS"/>
</dbReference>
<organism evidence="6 7">
    <name type="scientific">Senegalia massiliensis</name>
    <dbReference type="NCBI Taxonomy" id="1720316"/>
    <lineage>
        <taxon>Bacteria</taxon>
        <taxon>Bacillati</taxon>
        <taxon>Bacillota</taxon>
        <taxon>Clostridia</taxon>
        <taxon>Eubacteriales</taxon>
        <taxon>Clostridiaceae</taxon>
        <taxon>Senegalia</taxon>
    </lineage>
</organism>
<comment type="subcellular location">
    <subcellularLocation>
        <location evidence="2">Bacterial flagellum basal body</location>
    </subcellularLocation>
</comment>
<dbReference type="InterPro" id="IPR020013">
    <property type="entry name" value="Flagellar_FlgE/F/G"/>
</dbReference>
<dbReference type="InterPro" id="IPR010930">
    <property type="entry name" value="Flg_bb/hook_C_dom"/>
</dbReference>
<keyword evidence="7" id="KW-1185">Reference proteome</keyword>
<dbReference type="InterPro" id="IPR001444">
    <property type="entry name" value="Flag_bb_rod_N"/>
</dbReference>
<sequence>MFRGMYISTTGMINNQHRMDTISNNLANTNTNGYKKDGVLSESFPEQLLRRINDNSISTIKPFQGVELTQNGEEYLLETKGAYFAIDTPAGTGYDDKFKFRVTEDGYLKTYYQDNDRNIKSDGENYLLGKNGRIRITGNNIEIDGQGNVFSGGNLIDTIVTKPHMNVIGTLGNGIRTDRVFINFTQGDIRQTSNPLDMALNGDGFFKVQTENGTRYTRDGSFKIDREGFLTTSEGHRVLGNNGAINIGNGEVNTDQFGNISLNGAFVSRLDIVNIDNKEFLRKEGDNLYRIEENQEAQESAFTGEVLSGYLEGSNVETVKEMVEMISTMRGYESNQKVVKSYDEILQKAVNDIARI</sequence>
<accession>A0A845QW54</accession>
<proteinExistence type="inferred from homology"/>
<dbReference type="PANTHER" id="PTHR30435:SF19">
    <property type="entry name" value="FLAGELLAR BASAL-BODY ROD PROTEIN FLGG"/>
    <property type="match status" value="1"/>
</dbReference>
<evidence type="ECO:0000259" key="4">
    <source>
        <dbReference type="Pfam" id="PF06429"/>
    </source>
</evidence>
<name>A0A845QW54_9CLOT</name>
<evidence type="ECO:0000259" key="3">
    <source>
        <dbReference type="Pfam" id="PF00460"/>
    </source>
</evidence>
<evidence type="ECO:0000256" key="2">
    <source>
        <dbReference type="RuleBase" id="RU362116"/>
    </source>
</evidence>